<evidence type="ECO:0000313" key="9">
    <source>
        <dbReference type="Proteomes" id="UP000305511"/>
    </source>
</evidence>
<protein>
    <submittedName>
        <fullName evidence="6">Uncharacterized protein</fullName>
    </submittedName>
</protein>
<dbReference type="EMBL" id="SEWT01000001">
    <property type="protein sequence ID" value="RYU35861.1"/>
    <property type="molecule type" value="Genomic_DNA"/>
</dbReference>
<dbReference type="Proteomes" id="UP000292223">
    <property type="component" value="Unassembled WGS sequence"/>
</dbReference>
<proteinExistence type="predicted"/>
<reference evidence="3" key="5">
    <citation type="submission" date="2019-07" db="EMBL/GenBank/DDBJ databases">
        <title>Transferable Resistance Gene optrA in Enterococcus faecalis from Swine in Brazil.</title>
        <authorList>
            <person name="Almeida L.M."/>
            <person name="Lebreton F."/>
            <person name="Gaca A."/>
            <person name="Bispo P.M."/>
            <person name="Saavedra J."/>
            <person name="Filsner P."/>
            <person name="Moreno A.M."/>
            <person name="Mamizuka E.M."/>
            <person name="Gilmore M.S."/>
        </authorList>
    </citation>
    <scope>NUCLEOTIDE SEQUENCE</scope>
    <source>
        <strain evidence="3">L15</strain>
    </source>
</reference>
<organism evidence="6 9">
    <name type="scientific">Enterococcus faecalis</name>
    <name type="common">Streptococcus faecalis</name>
    <dbReference type="NCBI Taxonomy" id="1351"/>
    <lineage>
        <taxon>Bacteria</taxon>
        <taxon>Bacillati</taxon>
        <taxon>Bacillota</taxon>
        <taxon>Bacilli</taxon>
        <taxon>Lactobacillales</taxon>
        <taxon>Enterococcaceae</taxon>
        <taxon>Enterococcus</taxon>
    </lineage>
</organism>
<dbReference type="Proteomes" id="UP000305511">
    <property type="component" value="Unassembled WGS sequence"/>
</dbReference>
<evidence type="ECO:0000256" key="1">
    <source>
        <dbReference type="SAM" id="Phobius"/>
    </source>
</evidence>
<accession>A0A2I1LGY8</accession>
<keyword evidence="1" id="KW-0812">Transmembrane</keyword>
<reference evidence="4 7" key="1">
    <citation type="submission" date="2018-10" db="EMBL/GenBank/DDBJ databases">
        <title>Genotypes and phenotypes of Enterococci isolated from broiler chickens.</title>
        <authorList>
            <person name="Muhammad A.R."/>
            <person name="Diarra M.S."/>
        </authorList>
    </citation>
    <scope>NUCLEOTIDE SEQUENCE [LARGE SCALE GENOMIC DNA]</scope>
    <source>
        <strain evidence="4 7">LIT2 A36'</strain>
    </source>
</reference>
<evidence type="ECO:0000313" key="2">
    <source>
        <dbReference type="EMBL" id="MXS51130.1"/>
    </source>
</evidence>
<dbReference type="EMBL" id="CP042213">
    <property type="protein sequence ID" value="QFY92264.1"/>
    <property type="molecule type" value="Genomic_DNA"/>
</dbReference>
<dbReference type="EMBL" id="WVTJ01000001">
    <property type="protein sequence ID" value="MXS51130.1"/>
    <property type="molecule type" value="Genomic_DNA"/>
</dbReference>
<keyword evidence="1" id="KW-0472">Membrane</keyword>
<evidence type="ECO:0000313" key="6">
    <source>
        <dbReference type="EMBL" id="TKK92087.1"/>
    </source>
</evidence>
<dbReference type="AlphaFoldDB" id="A0A2I1LGY8"/>
<name>A0A2I1LGY8_ENTFL</name>
<reference evidence="5 8" key="3">
    <citation type="submission" date="2019-02" db="EMBL/GenBank/DDBJ databases">
        <title>From farm to fork: dissemination of Tn554::fexA-optrA in linezolid-resistant Enterococcus faecalis clones from chicken feces and meat in Tunisia.</title>
        <authorList>
            <person name="Tedim A.P."/>
            <person name="Elghaieb H."/>
            <person name="Abbassi M.S."/>
            <person name="Novais C."/>
            <person name="Hassen A."/>
            <person name="Peixe L."/>
            <person name="Freitas A.R."/>
        </authorList>
    </citation>
    <scope>NUCLEOTIDE SEQUENCE [LARGE SCALE GENOMIC DNA]</scope>
    <source>
        <strain evidence="5 8">728T</strain>
    </source>
</reference>
<dbReference type="Proteomes" id="UP000281488">
    <property type="component" value="Unassembled WGS sequence"/>
</dbReference>
<evidence type="ECO:0000313" key="8">
    <source>
        <dbReference type="Proteomes" id="UP000292223"/>
    </source>
</evidence>
<dbReference type="EMBL" id="RKMZ01000001">
    <property type="protein sequence ID" value="ROX35241.1"/>
    <property type="molecule type" value="Genomic_DNA"/>
</dbReference>
<reference evidence="2 10" key="4">
    <citation type="submission" date="2019-04" db="EMBL/GenBank/DDBJ databases">
        <title>Step-wise assembly of the neonatal virome modulated by breast feeding.</title>
        <authorList>
            <person name="Liang G."/>
            <person name="Bushman F."/>
        </authorList>
    </citation>
    <scope>NUCLEOTIDE SEQUENCE [LARGE SCALE GENOMIC DNA]</scope>
    <source>
        <strain evidence="2 10">E3754</strain>
    </source>
</reference>
<keyword evidence="1" id="KW-1133">Transmembrane helix</keyword>
<evidence type="ECO:0000313" key="7">
    <source>
        <dbReference type="Proteomes" id="UP000281488"/>
    </source>
</evidence>
<dbReference type="Proteomes" id="UP000429730">
    <property type="component" value="Unassembled WGS sequence"/>
</dbReference>
<sequence length="42" mass="4874">MKNNFLHQAKVPAPLIGIGTFAWCLFYSNFWAFWVFAKCSFA</sequence>
<evidence type="ECO:0000313" key="10">
    <source>
        <dbReference type="Proteomes" id="UP000429730"/>
    </source>
</evidence>
<feature type="transmembrane region" description="Helical" evidence="1">
    <location>
        <begin position="15"/>
        <end position="37"/>
    </location>
</feature>
<dbReference type="EMBL" id="SIYF01000008">
    <property type="protein sequence ID" value="TKK92087.1"/>
    <property type="molecule type" value="Genomic_DNA"/>
</dbReference>
<evidence type="ECO:0000313" key="4">
    <source>
        <dbReference type="EMBL" id="ROX35241.1"/>
    </source>
</evidence>
<reference evidence="6 9" key="2">
    <citation type="submission" date="2019-02" db="EMBL/GenBank/DDBJ databases">
        <title>Bacteria dissemination in different level of health care in South Africa: the effectiveness of infections prevention and control.</title>
        <authorList>
            <person name="Shobo C."/>
            <person name="Amoako D.G."/>
            <person name="Allam M."/>
            <person name="Ismail A."/>
            <person name="Bester L.A."/>
            <person name="Essack S.Y."/>
        </authorList>
    </citation>
    <scope>NUCLEOTIDE SEQUENCE [LARGE SCALE GENOMIC DNA]</scope>
    <source>
        <strain evidence="6 9">2SIL2</strain>
    </source>
</reference>
<evidence type="ECO:0000313" key="3">
    <source>
        <dbReference type="EMBL" id="QFY92264.1"/>
    </source>
</evidence>
<gene>
    <name evidence="3" type="ORF">CGZ46_05900</name>
    <name evidence="4" type="ORF">EGW16_02575</name>
    <name evidence="5" type="ORF">EU507_01010</name>
    <name evidence="6" type="ORF">EY666_00315</name>
    <name evidence="2" type="ORF">GTI81_00070</name>
</gene>
<evidence type="ECO:0000313" key="5">
    <source>
        <dbReference type="EMBL" id="RYU35861.1"/>
    </source>
</evidence>